<sequence length="304" mass="33259">MRKPVSLLLIVTLLASVAVFLSACQGQTPPAAEKEAEGKPLTIVTSFYPMYIATINITKDVPGVKVINMTKPVTGCLHDYQFTPEDLKTLSEAQIFVINGAGMEAFMDKVVSQLPELKIVDASKDIPLITGDGEEGDNPHLWVSISNAIQQEKNIGMQLATLDPDHADQYSANATTYVGKLEELRAKMHQALDGVEKRDIITFHEAFPYFASEFNLNITAVIEREPGSEPSAAELSDTIQIIKKSGINALFTEPQYSARAAETIANETGAKVFILDPVVSGPMELDAYLNIMERNMKTLEEALK</sequence>
<accession>A0A4Y7RG23</accession>
<dbReference type="GO" id="GO:0046872">
    <property type="term" value="F:metal ion binding"/>
    <property type="evidence" value="ECO:0007669"/>
    <property type="project" value="InterPro"/>
</dbReference>
<evidence type="ECO:0000256" key="1">
    <source>
        <dbReference type="ARBA" id="ARBA00011028"/>
    </source>
</evidence>
<evidence type="ECO:0000256" key="2">
    <source>
        <dbReference type="ARBA" id="ARBA00022448"/>
    </source>
</evidence>
<dbReference type="GO" id="GO:0030001">
    <property type="term" value="P:metal ion transport"/>
    <property type="evidence" value="ECO:0007669"/>
    <property type="project" value="InterPro"/>
</dbReference>
<dbReference type="SUPFAM" id="SSF53807">
    <property type="entry name" value="Helical backbone' metal receptor"/>
    <property type="match status" value="1"/>
</dbReference>
<gene>
    <name evidence="6" type="primary">znuA</name>
    <name evidence="6" type="ORF">Psch_01301</name>
</gene>
<protein>
    <submittedName>
        <fullName evidence="6">High-affinity zinc uptake system binding-protein ZnuA</fullName>
    </submittedName>
</protein>
<dbReference type="PRINTS" id="PR00690">
    <property type="entry name" value="ADHESNFAMILY"/>
</dbReference>
<evidence type="ECO:0000256" key="4">
    <source>
        <dbReference type="RuleBase" id="RU003512"/>
    </source>
</evidence>
<dbReference type="InterPro" id="IPR006127">
    <property type="entry name" value="ZnuA-like"/>
</dbReference>
<dbReference type="Pfam" id="PF01297">
    <property type="entry name" value="ZnuA"/>
    <property type="match status" value="1"/>
</dbReference>
<dbReference type="PANTHER" id="PTHR42953:SF3">
    <property type="entry name" value="HIGH-AFFINITY ZINC UPTAKE SYSTEM PROTEIN ZNUA"/>
    <property type="match status" value="1"/>
</dbReference>
<evidence type="ECO:0000256" key="5">
    <source>
        <dbReference type="SAM" id="SignalP"/>
    </source>
</evidence>
<feature type="signal peptide" evidence="5">
    <location>
        <begin position="1"/>
        <end position="23"/>
    </location>
</feature>
<feature type="chain" id="PRO_5038501283" evidence="5">
    <location>
        <begin position="24"/>
        <end position="304"/>
    </location>
</feature>
<evidence type="ECO:0000256" key="3">
    <source>
        <dbReference type="ARBA" id="ARBA00022729"/>
    </source>
</evidence>
<dbReference type="Proteomes" id="UP000298324">
    <property type="component" value="Unassembled WGS sequence"/>
</dbReference>
<evidence type="ECO:0000313" key="6">
    <source>
        <dbReference type="EMBL" id="TEB07746.1"/>
    </source>
</evidence>
<keyword evidence="2 4" id="KW-0813">Transport</keyword>
<comment type="caution">
    <text evidence="6">The sequence shown here is derived from an EMBL/GenBank/DDBJ whole genome shotgun (WGS) entry which is preliminary data.</text>
</comment>
<dbReference type="PROSITE" id="PS51257">
    <property type="entry name" value="PROKAR_LIPOPROTEIN"/>
    <property type="match status" value="1"/>
</dbReference>
<dbReference type="RefSeq" id="WP_134218066.1">
    <property type="nucleotide sequence ID" value="NZ_QFGA01000001.1"/>
</dbReference>
<comment type="similarity">
    <text evidence="1 4">Belongs to the bacterial solute-binding protein 9 family.</text>
</comment>
<dbReference type="InterPro" id="IPR050492">
    <property type="entry name" value="Bact_metal-bind_prot9"/>
</dbReference>
<dbReference type="Gene3D" id="3.40.50.1980">
    <property type="entry name" value="Nitrogenase molybdenum iron protein domain"/>
    <property type="match status" value="2"/>
</dbReference>
<keyword evidence="3 5" id="KW-0732">Signal</keyword>
<dbReference type="AlphaFoldDB" id="A0A4Y7RG23"/>
<dbReference type="EMBL" id="QFGA01000001">
    <property type="protein sequence ID" value="TEB07746.1"/>
    <property type="molecule type" value="Genomic_DNA"/>
</dbReference>
<proteinExistence type="inferred from homology"/>
<keyword evidence="7" id="KW-1185">Reference proteome</keyword>
<organism evidence="6 7">
    <name type="scientific">Pelotomaculum schinkii</name>
    <dbReference type="NCBI Taxonomy" id="78350"/>
    <lineage>
        <taxon>Bacteria</taxon>
        <taxon>Bacillati</taxon>
        <taxon>Bacillota</taxon>
        <taxon>Clostridia</taxon>
        <taxon>Eubacteriales</taxon>
        <taxon>Desulfotomaculaceae</taxon>
        <taxon>Pelotomaculum</taxon>
    </lineage>
</organism>
<dbReference type="InterPro" id="IPR006128">
    <property type="entry name" value="Lipoprotein_PsaA-like"/>
</dbReference>
<evidence type="ECO:0000313" key="7">
    <source>
        <dbReference type="Proteomes" id="UP000298324"/>
    </source>
</evidence>
<dbReference type="GO" id="GO:0007155">
    <property type="term" value="P:cell adhesion"/>
    <property type="evidence" value="ECO:0007669"/>
    <property type="project" value="InterPro"/>
</dbReference>
<name>A0A4Y7RG23_9FIRM</name>
<dbReference type="PANTHER" id="PTHR42953">
    <property type="entry name" value="HIGH-AFFINITY ZINC UPTAKE SYSTEM PROTEIN ZNUA-RELATED"/>
    <property type="match status" value="1"/>
</dbReference>
<reference evidence="6 7" key="1">
    <citation type="journal article" date="2018" name="Environ. Microbiol.">
        <title>Novel energy conservation strategies and behaviour of Pelotomaculum schinkii driving syntrophic propionate catabolism.</title>
        <authorList>
            <person name="Hidalgo-Ahumada C.A.P."/>
            <person name="Nobu M.K."/>
            <person name="Narihiro T."/>
            <person name="Tamaki H."/>
            <person name="Liu W.T."/>
            <person name="Kamagata Y."/>
            <person name="Stams A.J.M."/>
            <person name="Imachi H."/>
            <person name="Sousa D.Z."/>
        </authorList>
    </citation>
    <scope>NUCLEOTIDE SEQUENCE [LARGE SCALE GENOMIC DNA]</scope>
    <source>
        <strain evidence="6 7">HH</strain>
    </source>
</reference>